<dbReference type="SUPFAM" id="SSF103247">
    <property type="entry name" value="TT1751-like"/>
    <property type="match status" value="1"/>
</dbReference>
<dbReference type="AlphaFoldDB" id="A0A1G7H6Y0"/>
<dbReference type="CDD" id="cd14797">
    <property type="entry name" value="DUF302"/>
    <property type="match status" value="1"/>
</dbReference>
<sequence>MRSLDRPNPSYRSNVIKLIFEGATILESRQKRGLVRGIVGTSHREPNGIMEFARFDLGDVIRKENGTETPRVLRIVAGNPLIMKEMVKHVPDAGSYAPVAILIDERADGIHISYDTMVSHLAPYGNSEALRVATDLDIKIETIMAAAK</sequence>
<feature type="domain" description="DUF302" evidence="1">
    <location>
        <begin position="55"/>
        <end position="115"/>
    </location>
</feature>
<dbReference type="InterPro" id="IPR005180">
    <property type="entry name" value="DUF302"/>
</dbReference>
<reference evidence="2 3" key="1">
    <citation type="submission" date="2016-10" db="EMBL/GenBank/DDBJ databases">
        <authorList>
            <person name="de Groot N.N."/>
        </authorList>
    </citation>
    <scope>NUCLEOTIDE SEQUENCE [LARGE SCALE GENOMIC DNA]</scope>
    <source>
        <strain evidence="2 3">GAS232</strain>
    </source>
</reference>
<protein>
    <submittedName>
        <fullName evidence="2">Uncharacterized conserved protein, DUF302 family</fullName>
    </submittedName>
</protein>
<dbReference type="InterPro" id="IPR035923">
    <property type="entry name" value="TT1751-like_sf"/>
</dbReference>
<evidence type="ECO:0000259" key="1">
    <source>
        <dbReference type="Pfam" id="PF03625"/>
    </source>
</evidence>
<dbReference type="EMBL" id="LT629690">
    <property type="protein sequence ID" value="SDE96192.1"/>
    <property type="molecule type" value="Genomic_DNA"/>
</dbReference>
<gene>
    <name evidence="2" type="ORF">SAMN05444167_0938</name>
</gene>
<evidence type="ECO:0000313" key="2">
    <source>
        <dbReference type="EMBL" id="SDE96192.1"/>
    </source>
</evidence>
<organism evidence="2 3">
    <name type="scientific">Terriglobus roseus</name>
    <dbReference type="NCBI Taxonomy" id="392734"/>
    <lineage>
        <taxon>Bacteria</taxon>
        <taxon>Pseudomonadati</taxon>
        <taxon>Acidobacteriota</taxon>
        <taxon>Terriglobia</taxon>
        <taxon>Terriglobales</taxon>
        <taxon>Acidobacteriaceae</taxon>
        <taxon>Terriglobus</taxon>
    </lineage>
</organism>
<evidence type="ECO:0000313" key="3">
    <source>
        <dbReference type="Proteomes" id="UP000182427"/>
    </source>
</evidence>
<dbReference type="Pfam" id="PF03625">
    <property type="entry name" value="DUF302"/>
    <property type="match status" value="1"/>
</dbReference>
<dbReference type="Gene3D" id="3.30.310.70">
    <property type="entry name" value="TT1751-like domain"/>
    <property type="match status" value="1"/>
</dbReference>
<accession>A0A1G7H6Y0</accession>
<proteinExistence type="predicted"/>
<keyword evidence="3" id="KW-1185">Reference proteome</keyword>
<dbReference type="Proteomes" id="UP000182427">
    <property type="component" value="Chromosome I"/>
</dbReference>
<dbReference type="RefSeq" id="WP_231966742.1">
    <property type="nucleotide sequence ID" value="NZ_LT629690.1"/>
</dbReference>
<name>A0A1G7H6Y0_9BACT</name>